<reference evidence="1" key="1">
    <citation type="submission" date="2014-09" db="EMBL/GenBank/DDBJ databases">
        <authorList>
            <person name="Magalhaes I.L.F."/>
            <person name="Oliveira U."/>
            <person name="Santos F.R."/>
            <person name="Vidigal T.H.D.A."/>
            <person name="Brescovit A.D."/>
            <person name="Santos A.J."/>
        </authorList>
    </citation>
    <scope>NUCLEOTIDE SEQUENCE</scope>
    <source>
        <tissue evidence="1">Shoot tissue taken approximately 20 cm above the soil surface</tissue>
    </source>
</reference>
<accession>A0A0A9E021</accession>
<proteinExistence type="predicted"/>
<evidence type="ECO:0000313" key="1">
    <source>
        <dbReference type="EMBL" id="JAD92328.1"/>
    </source>
</evidence>
<protein>
    <submittedName>
        <fullName evidence="1">Uncharacterized protein</fullName>
    </submittedName>
</protein>
<sequence>MSQVSIINLAS</sequence>
<name>A0A0A9E021_ARUDO</name>
<reference evidence="1" key="2">
    <citation type="journal article" date="2015" name="Data Brief">
        <title>Shoot transcriptome of the giant reed, Arundo donax.</title>
        <authorList>
            <person name="Barrero R.A."/>
            <person name="Guerrero F.D."/>
            <person name="Moolhuijzen P."/>
            <person name="Goolsby J.A."/>
            <person name="Tidwell J."/>
            <person name="Bellgard S.E."/>
            <person name="Bellgard M.I."/>
        </authorList>
    </citation>
    <scope>NUCLEOTIDE SEQUENCE</scope>
    <source>
        <tissue evidence="1">Shoot tissue taken approximately 20 cm above the soil surface</tissue>
    </source>
</reference>
<dbReference type="EMBL" id="GBRH01205567">
    <property type="protein sequence ID" value="JAD92328.1"/>
    <property type="molecule type" value="Transcribed_RNA"/>
</dbReference>
<organism evidence="1">
    <name type="scientific">Arundo donax</name>
    <name type="common">Giant reed</name>
    <name type="synonym">Donax arundinaceus</name>
    <dbReference type="NCBI Taxonomy" id="35708"/>
    <lineage>
        <taxon>Eukaryota</taxon>
        <taxon>Viridiplantae</taxon>
        <taxon>Streptophyta</taxon>
        <taxon>Embryophyta</taxon>
        <taxon>Tracheophyta</taxon>
        <taxon>Spermatophyta</taxon>
        <taxon>Magnoliopsida</taxon>
        <taxon>Liliopsida</taxon>
        <taxon>Poales</taxon>
        <taxon>Poaceae</taxon>
        <taxon>PACMAD clade</taxon>
        <taxon>Arundinoideae</taxon>
        <taxon>Arundineae</taxon>
        <taxon>Arundo</taxon>
    </lineage>
</organism>